<evidence type="ECO:0000313" key="3">
    <source>
        <dbReference type="Proteomes" id="UP000664288"/>
    </source>
</evidence>
<evidence type="ECO:0000313" key="2">
    <source>
        <dbReference type="EMBL" id="MBO0905577.1"/>
    </source>
</evidence>
<protein>
    <submittedName>
        <fullName evidence="2">HNH endonuclease</fullName>
    </submittedName>
</protein>
<evidence type="ECO:0000259" key="1">
    <source>
        <dbReference type="SMART" id="SM00507"/>
    </source>
</evidence>
<dbReference type="InterPro" id="IPR002711">
    <property type="entry name" value="HNH"/>
</dbReference>
<dbReference type="GO" id="GO:0004519">
    <property type="term" value="F:endonuclease activity"/>
    <property type="evidence" value="ECO:0007669"/>
    <property type="project" value="UniProtKB-KW"/>
</dbReference>
<keyword evidence="2" id="KW-0540">Nuclease</keyword>
<accession>A0ABS3J7F7</accession>
<dbReference type="Proteomes" id="UP000664288">
    <property type="component" value="Unassembled WGS sequence"/>
</dbReference>
<keyword evidence="2" id="KW-0255">Endonuclease</keyword>
<dbReference type="SMART" id="SM00507">
    <property type="entry name" value="HNHc"/>
    <property type="match status" value="1"/>
</dbReference>
<dbReference type="Pfam" id="PF01844">
    <property type="entry name" value="HNH"/>
    <property type="match status" value="1"/>
</dbReference>
<keyword evidence="2" id="KW-0378">Hydrolase</keyword>
<dbReference type="EMBL" id="JAFMPY010000022">
    <property type="protein sequence ID" value="MBO0905577.1"/>
    <property type="molecule type" value="Genomic_DNA"/>
</dbReference>
<keyword evidence="3" id="KW-1185">Reference proteome</keyword>
<reference evidence="2 3" key="1">
    <citation type="submission" date="2021-03" db="EMBL/GenBank/DDBJ databases">
        <title>Whole genome sequence of Jiella sp. MQZ13P-4.</title>
        <authorList>
            <person name="Tuo L."/>
        </authorList>
    </citation>
    <scope>NUCLEOTIDE SEQUENCE [LARGE SCALE GENOMIC DNA]</scope>
    <source>
        <strain evidence="2 3">MQZ13P-4</strain>
    </source>
</reference>
<dbReference type="CDD" id="cd00085">
    <property type="entry name" value="HNHc"/>
    <property type="match status" value="1"/>
</dbReference>
<dbReference type="RefSeq" id="WP_207352209.1">
    <property type="nucleotide sequence ID" value="NZ_JAFMPY010000022.1"/>
</dbReference>
<name>A0ABS3J7F7_9HYPH</name>
<feature type="domain" description="HNH nuclease" evidence="1">
    <location>
        <begin position="6"/>
        <end position="67"/>
    </location>
</feature>
<proteinExistence type="predicted"/>
<sequence>MKVRKEVRALVLERDHWRCYLCGRRTTSATGYPLLETAATIDHVDPRYWKNRNEAENLRCSCQRCNRAKGGRHVWFFISFWAYPDAGVSDERPCSRRLTPEEMGSLWRHYMFDGDEPAEPWGKPPHPLLAEVIDPDYL</sequence>
<organism evidence="2 3">
    <name type="scientific">Jiella sonneratiae</name>
    <dbReference type="NCBI Taxonomy" id="2816856"/>
    <lineage>
        <taxon>Bacteria</taxon>
        <taxon>Pseudomonadati</taxon>
        <taxon>Pseudomonadota</taxon>
        <taxon>Alphaproteobacteria</taxon>
        <taxon>Hyphomicrobiales</taxon>
        <taxon>Aurantimonadaceae</taxon>
        <taxon>Jiella</taxon>
    </lineage>
</organism>
<comment type="caution">
    <text evidence="2">The sequence shown here is derived from an EMBL/GenBank/DDBJ whole genome shotgun (WGS) entry which is preliminary data.</text>
</comment>
<dbReference type="InterPro" id="IPR003615">
    <property type="entry name" value="HNH_nuc"/>
</dbReference>
<dbReference type="Gene3D" id="1.10.30.50">
    <property type="match status" value="1"/>
</dbReference>
<gene>
    <name evidence="2" type="ORF">J1C47_18175</name>
</gene>